<gene>
    <name evidence="1" type="ORF">J8273_3074</name>
</gene>
<evidence type="ECO:0000313" key="2">
    <source>
        <dbReference type="Proteomes" id="UP000717585"/>
    </source>
</evidence>
<keyword evidence="2" id="KW-1185">Reference proteome</keyword>
<dbReference type="SUPFAM" id="SSF50978">
    <property type="entry name" value="WD40 repeat-like"/>
    <property type="match status" value="1"/>
</dbReference>
<sequence>MGSGMMTSFPPGYGGSEFKAFSMLDDAQHIVHHGWAEESSSDDEEPFVLSCYYHGLPLRIRMRIWRRLLCPFDDIWLPSMLHEAATLALVDADVFIELLSPVNVSYAHHGYSTSIWNLFSSDLTTLGEYEAPELLTDLHSLYNPSTWQAAPCPIAIAHAAAVDDGLLVCGSTDTLALIPTDGQTLRSPKPTHIHRHPVPATSLSAKGRMALLGLESGALFVSMNKGKIVPTSWPTVHRGAVTASTPLAQDSWASMSSRTVVVHTPLRPTARLAELGVEGRSLLQHDANTLIVGGAGGRMYLWDTRQPKPALSIRVGRAPLTVGVVNRTVPWMNAHTPSTLAPVLSVQSSDTLTVVDIRRPVLRLGTPWVAPSVITGHQVEWRSGEYQGWVHCRGRLHCVAHGACGDGPATPVCAQSVPAQQFLPIGMGLALTLARGVLYATDGIRTTSILSAADSLLGVGHDVVTTANGSLLRLGTRARSAQFSDTELLPERR</sequence>
<evidence type="ECO:0000313" key="1">
    <source>
        <dbReference type="EMBL" id="KAG9395498.1"/>
    </source>
</evidence>
<name>A0A8J6E356_9EUKA</name>
<protein>
    <submittedName>
        <fullName evidence="1">Uncharacterized protein</fullName>
    </submittedName>
</protein>
<dbReference type="InterPro" id="IPR036322">
    <property type="entry name" value="WD40_repeat_dom_sf"/>
</dbReference>
<dbReference type="Proteomes" id="UP000717585">
    <property type="component" value="Unassembled WGS sequence"/>
</dbReference>
<dbReference type="EMBL" id="JAHDYR010000011">
    <property type="protein sequence ID" value="KAG9395498.1"/>
    <property type="molecule type" value="Genomic_DNA"/>
</dbReference>
<organism evidence="1 2">
    <name type="scientific">Carpediemonas membranifera</name>
    <dbReference type="NCBI Taxonomy" id="201153"/>
    <lineage>
        <taxon>Eukaryota</taxon>
        <taxon>Metamonada</taxon>
        <taxon>Carpediemonas-like organisms</taxon>
        <taxon>Carpediemonas</taxon>
    </lineage>
</organism>
<proteinExistence type="predicted"/>
<dbReference type="AlphaFoldDB" id="A0A8J6E356"/>
<accession>A0A8J6E356</accession>
<reference evidence="1" key="1">
    <citation type="submission" date="2021-05" db="EMBL/GenBank/DDBJ databases">
        <title>A free-living protist that lacks canonical eukaryotic 1 DNA replication and segregation systems.</title>
        <authorList>
            <person name="Salas-Leiva D.E."/>
            <person name="Tromer E.C."/>
            <person name="Curtis B.A."/>
            <person name="Jerlstrom-Hultqvist J."/>
            <person name="Kolisko M."/>
            <person name="Yi Z."/>
            <person name="Salas-Leiva J.S."/>
            <person name="Gallot-Lavallee L."/>
            <person name="Kops G.J.P.L."/>
            <person name="Archibald J.M."/>
            <person name="Simpson A.G.B."/>
            <person name="Roger A.J."/>
        </authorList>
    </citation>
    <scope>NUCLEOTIDE SEQUENCE</scope>
    <source>
        <strain evidence="1">BICM</strain>
    </source>
</reference>
<comment type="caution">
    <text evidence="1">The sequence shown here is derived from an EMBL/GenBank/DDBJ whole genome shotgun (WGS) entry which is preliminary data.</text>
</comment>